<dbReference type="Proteomes" id="UP000027997">
    <property type="component" value="Unassembled WGS sequence"/>
</dbReference>
<keyword evidence="1" id="KW-1003">Cell membrane</keyword>
<dbReference type="GO" id="GO:0043190">
    <property type="term" value="C:ATP-binding cassette (ABC) transporter complex"/>
    <property type="evidence" value="ECO:0007669"/>
    <property type="project" value="InterPro"/>
</dbReference>
<keyword evidence="3" id="KW-1185">Reference proteome</keyword>
<dbReference type="InterPro" id="IPR030802">
    <property type="entry name" value="Permease_MalE"/>
</dbReference>
<feature type="transmembrane region" description="Helical" evidence="1">
    <location>
        <begin position="170"/>
        <end position="189"/>
    </location>
</feature>
<dbReference type="AlphaFoldDB" id="A0A081KAD7"/>
<dbReference type="NCBIfam" id="TIGR00056">
    <property type="entry name" value="MlaE family lipid ABC transporter permease subunit"/>
    <property type="match status" value="1"/>
</dbReference>
<feature type="transmembrane region" description="Helical" evidence="1">
    <location>
        <begin position="352"/>
        <end position="374"/>
    </location>
</feature>
<dbReference type="STRING" id="305900.GV64_10465"/>
<dbReference type="InterPro" id="IPR003453">
    <property type="entry name" value="ABC_MlaE_roteobac"/>
</dbReference>
<comment type="similarity">
    <text evidence="1">Belongs to the MlaE permease family.</text>
</comment>
<dbReference type="RefSeq" id="WP_020584988.1">
    <property type="nucleotide sequence ID" value="NZ_JOJP01000001.1"/>
</dbReference>
<evidence type="ECO:0000313" key="2">
    <source>
        <dbReference type="EMBL" id="KEI71113.1"/>
    </source>
</evidence>
<keyword evidence="1" id="KW-0812">Transmembrane</keyword>
<keyword evidence="1" id="KW-0472">Membrane</keyword>
<evidence type="ECO:0000313" key="3">
    <source>
        <dbReference type="Proteomes" id="UP000027997"/>
    </source>
</evidence>
<dbReference type="EMBL" id="JOJP01000001">
    <property type="protein sequence ID" value="KEI71113.1"/>
    <property type="molecule type" value="Genomic_DNA"/>
</dbReference>
<dbReference type="eggNOG" id="COG0767">
    <property type="taxonomic scope" value="Bacteria"/>
</dbReference>
<dbReference type="PANTHER" id="PTHR30188:SF3">
    <property type="entry name" value="ABC TRANSPORTER PERMEASE"/>
    <property type="match status" value="1"/>
</dbReference>
<accession>A0A081KAD7</accession>
<feature type="transmembrane region" description="Helical" evidence="1">
    <location>
        <begin position="310"/>
        <end position="331"/>
    </location>
</feature>
<gene>
    <name evidence="2" type="ORF">GV64_10465</name>
</gene>
<protein>
    <submittedName>
        <fullName evidence="2">Uncharacterized protein</fullName>
    </submittedName>
</protein>
<keyword evidence="1" id="KW-1133">Transmembrane helix</keyword>
<reference evidence="2 3" key="1">
    <citation type="submission" date="2014-06" db="EMBL/GenBank/DDBJ databases">
        <title>Whole Genome Sequences of Three Symbiotic Endozoicomonas Bacteria.</title>
        <authorList>
            <person name="Neave M.J."/>
            <person name="Apprill A."/>
            <person name="Voolstra C.R."/>
        </authorList>
    </citation>
    <scope>NUCLEOTIDE SEQUENCE [LARGE SCALE GENOMIC DNA]</scope>
    <source>
        <strain evidence="2 3">DSM 22380</strain>
    </source>
</reference>
<evidence type="ECO:0000256" key="1">
    <source>
        <dbReference type="RuleBase" id="RU362044"/>
    </source>
</evidence>
<sequence length="376" mass="40862">MKQATLVFDTAANTVSTPNVMVTLQGNWTVDGTLPALDQLSVLQEDDQLRTVIFVAGDDFSWDSRLLAWLMACQRMFESSRCQFDLSGLPEDVDDLFRLANTVPPNKALPEKHTSLVQSLINRVARLGDEAMELLAFTGELALTLFRWFSRKGSARWSDILSFCHQSGPSALPIITLQSVLIGMILAYLGMVQLRQFGAEVYVSNLVGVGMVREMGALMTAVIMSGRTGAAYAAQLGTMQVNEEIDALTTLGIKPMDYLVLPRTLALIMTIPMLCLYSNILGMFGGGLVATSMDVTWTMYLYQLRDAITFGDIMTGIFKSFVFAVLIAMAGCRAGLDCGRSSAAVGQATTNAVVTAIIYLVVADAGLNILFYHLGI</sequence>
<keyword evidence="1" id="KW-0997">Cell inner membrane</keyword>
<proteinExistence type="inferred from homology"/>
<comment type="subcellular location">
    <subcellularLocation>
        <location evidence="1">Cell inner membrane</location>
        <topology evidence="1">Multi-pass membrane protein</topology>
    </subcellularLocation>
</comment>
<name>A0A081KAD7_9GAMM</name>
<dbReference type="Pfam" id="PF02405">
    <property type="entry name" value="MlaE"/>
    <property type="match status" value="1"/>
</dbReference>
<comment type="caution">
    <text evidence="2">The sequence shown here is derived from an EMBL/GenBank/DDBJ whole genome shotgun (WGS) entry which is preliminary data.</text>
</comment>
<feature type="transmembrane region" description="Helical" evidence="1">
    <location>
        <begin position="264"/>
        <end position="290"/>
    </location>
</feature>
<dbReference type="GO" id="GO:0005548">
    <property type="term" value="F:phospholipid transporter activity"/>
    <property type="evidence" value="ECO:0007669"/>
    <property type="project" value="TreeGrafter"/>
</dbReference>
<comment type="caution">
    <text evidence="1">Lacks conserved residue(s) required for the propagation of feature annotation.</text>
</comment>
<dbReference type="PANTHER" id="PTHR30188">
    <property type="entry name" value="ABC TRANSPORTER PERMEASE PROTEIN-RELATED"/>
    <property type="match status" value="1"/>
</dbReference>
<organism evidence="2 3">
    <name type="scientific">Endozoicomonas elysicola</name>
    <dbReference type="NCBI Taxonomy" id="305900"/>
    <lineage>
        <taxon>Bacteria</taxon>
        <taxon>Pseudomonadati</taxon>
        <taxon>Pseudomonadota</taxon>
        <taxon>Gammaproteobacteria</taxon>
        <taxon>Oceanospirillales</taxon>
        <taxon>Endozoicomonadaceae</taxon>
        <taxon>Endozoicomonas</taxon>
    </lineage>
</organism>